<name>A0AAW0I309_MYOGA</name>
<dbReference type="EMBL" id="JBBHLL010000225">
    <property type="protein sequence ID" value="KAK7808946.1"/>
    <property type="molecule type" value="Genomic_DNA"/>
</dbReference>
<evidence type="ECO:0000256" key="1">
    <source>
        <dbReference type="SAM" id="MobiDB-lite"/>
    </source>
</evidence>
<sequence length="172" mass="18871">MDPWSGVTWKHEDFAKSSFFLETLSFWQPLNCVPAEPGDLWVHSHLDGPLGTLGSFIERVDKPPKLFGSRWDAAVSRGPASKPATPKSIGRESSSAPGGLQVAPSPRQHKFCESKGHDTLMLCEHPVLPNGTNYRGQLEWAGRYDLKQCICLPQSREGPGTAARTVDSTQCL</sequence>
<feature type="region of interest" description="Disordered" evidence="1">
    <location>
        <begin position="73"/>
        <end position="106"/>
    </location>
</feature>
<dbReference type="AlphaFoldDB" id="A0AAW0I309"/>
<dbReference type="Proteomes" id="UP001488838">
    <property type="component" value="Unassembled WGS sequence"/>
</dbReference>
<organism evidence="2 3">
    <name type="scientific">Myodes glareolus</name>
    <name type="common">Bank vole</name>
    <name type="synonym">Clethrionomys glareolus</name>
    <dbReference type="NCBI Taxonomy" id="447135"/>
    <lineage>
        <taxon>Eukaryota</taxon>
        <taxon>Metazoa</taxon>
        <taxon>Chordata</taxon>
        <taxon>Craniata</taxon>
        <taxon>Vertebrata</taxon>
        <taxon>Euteleostomi</taxon>
        <taxon>Mammalia</taxon>
        <taxon>Eutheria</taxon>
        <taxon>Euarchontoglires</taxon>
        <taxon>Glires</taxon>
        <taxon>Rodentia</taxon>
        <taxon>Myomorpha</taxon>
        <taxon>Muroidea</taxon>
        <taxon>Cricetidae</taxon>
        <taxon>Arvicolinae</taxon>
        <taxon>Myodes</taxon>
    </lineage>
</organism>
<comment type="caution">
    <text evidence="2">The sequence shown here is derived from an EMBL/GenBank/DDBJ whole genome shotgun (WGS) entry which is preliminary data.</text>
</comment>
<evidence type="ECO:0000313" key="2">
    <source>
        <dbReference type="EMBL" id="KAK7808946.1"/>
    </source>
</evidence>
<evidence type="ECO:0000313" key="3">
    <source>
        <dbReference type="Proteomes" id="UP001488838"/>
    </source>
</evidence>
<proteinExistence type="predicted"/>
<keyword evidence="3" id="KW-1185">Reference proteome</keyword>
<gene>
    <name evidence="2" type="ORF">U0070_010093</name>
</gene>
<reference evidence="2 3" key="1">
    <citation type="journal article" date="2023" name="bioRxiv">
        <title>Conserved and derived expression patterns and positive selection on dental genes reveal complex evolutionary context of ever-growing rodent molars.</title>
        <authorList>
            <person name="Calamari Z.T."/>
            <person name="Song A."/>
            <person name="Cohen E."/>
            <person name="Akter M."/>
            <person name="Roy R.D."/>
            <person name="Hallikas O."/>
            <person name="Christensen M.M."/>
            <person name="Li P."/>
            <person name="Marangoni P."/>
            <person name="Jernvall J."/>
            <person name="Klein O.D."/>
        </authorList>
    </citation>
    <scope>NUCLEOTIDE SEQUENCE [LARGE SCALE GENOMIC DNA]</scope>
    <source>
        <strain evidence="2">V071</strain>
    </source>
</reference>
<protein>
    <submittedName>
        <fullName evidence="2">Uncharacterized protein</fullName>
    </submittedName>
</protein>
<accession>A0AAW0I309</accession>